<name>A0AA46W7F6_CAPOC</name>
<proteinExistence type="predicted"/>
<gene>
    <name evidence="1" type="ORF">OL231_10875</name>
</gene>
<dbReference type="RefSeq" id="WP_178957578.1">
    <property type="nucleotide sequence ID" value="NZ_CP110230.1"/>
</dbReference>
<accession>A0AA46W7F6</accession>
<dbReference type="Proteomes" id="UP001163262">
    <property type="component" value="Chromosome"/>
</dbReference>
<reference evidence="1" key="1">
    <citation type="submission" date="2022-10" db="EMBL/GenBank/DDBJ databases">
        <title>Complete genome sequence of Capnocytophaga ochracea KCOM 2812 isolated from actinomycosis lesion.</title>
        <authorList>
            <person name="Kook J.-K."/>
            <person name="Park S.-N."/>
            <person name="Lim Y.K."/>
        </authorList>
    </citation>
    <scope>NUCLEOTIDE SEQUENCE</scope>
    <source>
        <strain evidence="1">KCOM 28121</strain>
    </source>
</reference>
<dbReference type="EMBL" id="CP110230">
    <property type="protein sequence ID" value="UZD40657.1"/>
    <property type="molecule type" value="Genomic_DNA"/>
</dbReference>
<sequence>MKKTFLIVLFCVFYTIEGQAQRILSDLKRYDLKEVELRAIRRAKQKLRLPKELSVGTIHYFVVTFSEHMRKGNPCSSNELLKYLKLETNPIGFVYNRNNYVILAKTTYRGNVFKEYSPDYFKEYLYIKFFTEFKPQYIFLNLDSRTKNTMYLCYKDNEIFIVYLSDNNEKIICTPLSDIEDCDWLNASEGLFDKL</sequence>
<evidence type="ECO:0000313" key="1">
    <source>
        <dbReference type="EMBL" id="UZD40657.1"/>
    </source>
</evidence>
<protein>
    <submittedName>
        <fullName evidence="1">Uncharacterized protein</fullName>
    </submittedName>
</protein>
<dbReference type="AlphaFoldDB" id="A0AA46W7F6"/>
<evidence type="ECO:0000313" key="2">
    <source>
        <dbReference type="Proteomes" id="UP001163262"/>
    </source>
</evidence>
<organism evidence="1 2">
    <name type="scientific">Capnocytophaga ochracea</name>
    <dbReference type="NCBI Taxonomy" id="1018"/>
    <lineage>
        <taxon>Bacteria</taxon>
        <taxon>Pseudomonadati</taxon>
        <taxon>Bacteroidota</taxon>
        <taxon>Flavobacteriia</taxon>
        <taxon>Flavobacteriales</taxon>
        <taxon>Flavobacteriaceae</taxon>
        <taxon>Capnocytophaga</taxon>
    </lineage>
</organism>